<evidence type="ECO:0000256" key="1">
    <source>
        <dbReference type="SAM" id="MobiDB-lite"/>
    </source>
</evidence>
<proteinExistence type="predicted"/>
<evidence type="ECO:0000313" key="2">
    <source>
        <dbReference type="EMBL" id="KAF7427439.1"/>
    </source>
</evidence>
<protein>
    <submittedName>
        <fullName evidence="2">Uncharacterized protein</fullName>
    </submittedName>
</protein>
<feature type="region of interest" description="Disordered" evidence="1">
    <location>
        <begin position="1"/>
        <end position="37"/>
    </location>
</feature>
<dbReference type="Proteomes" id="UP000600918">
    <property type="component" value="Unassembled WGS sequence"/>
</dbReference>
<keyword evidence="3" id="KW-1185">Reference proteome</keyword>
<sequence>MVTNDSDGGDGGGGGGGGDDDDDGSDGDGSSGNSDAIAVADDGVTGVSTLRAGVITLLLVVVYEWKGGLLVGIAIASKQ</sequence>
<organism evidence="2 3">
    <name type="scientific">Vespula pensylvanica</name>
    <name type="common">Western yellow jacket</name>
    <name type="synonym">Wasp</name>
    <dbReference type="NCBI Taxonomy" id="30213"/>
    <lineage>
        <taxon>Eukaryota</taxon>
        <taxon>Metazoa</taxon>
        <taxon>Ecdysozoa</taxon>
        <taxon>Arthropoda</taxon>
        <taxon>Hexapoda</taxon>
        <taxon>Insecta</taxon>
        <taxon>Pterygota</taxon>
        <taxon>Neoptera</taxon>
        <taxon>Endopterygota</taxon>
        <taxon>Hymenoptera</taxon>
        <taxon>Apocrita</taxon>
        <taxon>Aculeata</taxon>
        <taxon>Vespoidea</taxon>
        <taxon>Vespidae</taxon>
        <taxon>Vespinae</taxon>
        <taxon>Vespula</taxon>
    </lineage>
</organism>
<reference evidence="2" key="1">
    <citation type="journal article" date="2020" name="G3 (Bethesda)">
        <title>High-Quality Assemblies for Three Invasive Social Wasps from the &lt;i&gt;Vespula&lt;/i&gt; Genus.</title>
        <authorList>
            <person name="Harrop T.W.R."/>
            <person name="Guhlin J."/>
            <person name="McLaughlin G.M."/>
            <person name="Permina E."/>
            <person name="Stockwell P."/>
            <person name="Gilligan J."/>
            <person name="Le Lec M.F."/>
            <person name="Gruber M.A.M."/>
            <person name="Quinn O."/>
            <person name="Lovegrove M."/>
            <person name="Duncan E.J."/>
            <person name="Remnant E.J."/>
            <person name="Van Eeckhoven J."/>
            <person name="Graham B."/>
            <person name="Knapp R.A."/>
            <person name="Langford K.W."/>
            <person name="Kronenberg Z."/>
            <person name="Press M.O."/>
            <person name="Eacker S.M."/>
            <person name="Wilson-Rankin E.E."/>
            <person name="Purcell J."/>
            <person name="Lester P.J."/>
            <person name="Dearden P.K."/>
        </authorList>
    </citation>
    <scope>NUCLEOTIDE SEQUENCE</scope>
    <source>
        <strain evidence="2">Volc-1</strain>
    </source>
</reference>
<name>A0A834P499_VESPE</name>
<gene>
    <name evidence="2" type="ORF">H0235_007133</name>
</gene>
<accession>A0A834P499</accession>
<dbReference type="EMBL" id="JACSDY010000005">
    <property type="protein sequence ID" value="KAF7427439.1"/>
    <property type="molecule type" value="Genomic_DNA"/>
</dbReference>
<comment type="caution">
    <text evidence="2">The sequence shown here is derived from an EMBL/GenBank/DDBJ whole genome shotgun (WGS) entry which is preliminary data.</text>
</comment>
<dbReference type="AlphaFoldDB" id="A0A834P499"/>
<evidence type="ECO:0000313" key="3">
    <source>
        <dbReference type="Proteomes" id="UP000600918"/>
    </source>
</evidence>